<evidence type="ECO:0000313" key="4">
    <source>
        <dbReference type="Proteomes" id="UP000193467"/>
    </source>
</evidence>
<reference evidence="3 4" key="1">
    <citation type="submission" date="2016-07" db="EMBL/GenBank/DDBJ databases">
        <title>Pervasive Adenine N6-methylation of Active Genes in Fungi.</title>
        <authorList>
            <consortium name="DOE Joint Genome Institute"/>
            <person name="Mondo S.J."/>
            <person name="Dannebaum R.O."/>
            <person name="Kuo R.C."/>
            <person name="Labutti K."/>
            <person name="Haridas S."/>
            <person name="Kuo A."/>
            <person name="Salamov A."/>
            <person name="Ahrendt S.R."/>
            <person name="Lipzen A."/>
            <person name="Sullivan W."/>
            <person name="Andreopoulos W.B."/>
            <person name="Clum A."/>
            <person name="Lindquist E."/>
            <person name="Daum C."/>
            <person name="Ramamoorthy G.K."/>
            <person name="Gryganskyi A."/>
            <person name="Culley D."/>
            <person name="Magnuson J.K."/>
            <person name="James T.Y."/>
            <person name="O'Malley M.A."/>
            <person name="Stajich J.E."/>
            <person name="Spatafora J.W."/>
            <person name="Visel A."/>
            <person name="Grigoriev I.V."/>
        </authorList>
    </citation>
    <scope>NUCLEOTIDE SEQUENCE [LARGE SCALE GENOMIC DNA]</scope>
    <source>
        <strain evidence="3 4">62-1032</strain>
    </source>
</reference>
<dbReference type="InParanoid" id="A0A1Y2F168"/>
<dbReference type="AlphaFoldDB" id="A0A1Y2F168"/>
<evidence type="ECO:0000313" key="3">
    <source>
        <dbReference type="EMBL" id="ORY77599.1"/>
    </source>
</evidence>
<organism evidence="3 4">
    <name type="scientific">Leucosporidium creatinivorum</name>
    <dbReference type="NCBI Taxonomy" id="106004"/>
    <lineage>
        <taxon>Eukaryota</taxon>
        <taxon>Fungi</taxon>
        <taxon>Dikarya</taxon>
        <taxon>Basidiomycota</taxon>
        <taxon>Pucciniomycotina</taxon>
        <taxon>Microbotryomycetes</taxon>
        <taxon>Leucosporidiales</taxon>
        <taxon>Leucosporidium</taxon>
    </lineage>
</organism>
<dbReference type="Proteomes" id="UP000193467">
    <property type="component" value="Unassembled WGS sequence"/>
</dbReference>
<feature type="chain" id="PRO_5011965779" evidence="2">
    <location>
        <begin position="37"/>
        <end position="163"/>
    </location>
</feature>
<name>A0A1Y2F168_9BASI</name>
<keyword evidence="2" id="KW-0732">Signal</keyword>
<feature type="region of interest" description="Disordered" evidence="1">
    <location>
        <begin position="36"/>
        <end position="163"/>
    </location>
</feature>
<dbReference type="EMBL" id="MCGR01000031">
    <property type="protein sequence ID" value="ORY77599.1"/>
    <property type="molecule type" value="Genomic_DNA"/>
</dbReference>
<sequence>MAVTSSRASRRCRFSRRARAFLCWLSAMLLLQTLETSPERHEGGSSGSEQARLAARRLELPAPSAERRGCRPSLSARRSISLLQQDQRQGSRRKSSRPNRHRRSRRGARPCSCPLLLAARRRTPSHSSSLFQTIPSHLITSPPRPQRRKEKRLKLTKGPFPRN</sequence>
<evidence type="ECO:0000256" key="2">
    <source>
        <dbReference type="SAM" id="SignalP"/>
    </source>
</evidence>
<keyword evidence="4" id="KW-1185">Reference proteome</keyword>
<feature type="compositionally biased region" description="Polar residues" evidence="1">
    <location>
        <begin position="125"/>
        <end position="139"/>
    </location>
</feature>
<feature type="compositionally biased region" description="Polar residues" evidence="1">
    <location>
        <begin position="76"/>
        <end position="88"/>
    </location>
</feature>
<accession>A0A1Y2F168</accession>
<feature type="compositionally biased region" description="Basic residues" evidence="1">
    <location>
        <begin position="145"/>
        <end position="155"/>
    </location>
</feature>
<protein>
    <submittedName>
        <fullName evidence="3">Uncharacterized protein</fullName>
    </submittedName>
</protein>
<proteinExistence type="predicted"/>
<evidence type="ECO:0000256" key="1">
    <source>
        <dbReference type="SAM" id="MobiDB-lite"/>
    </source>
</evidence>
<feature type="signal peptide" evidence="2">
    <location>
        <begin position="1"/>
        <end position="36"/>
    </location>
</feature>
<gene>
    <name evidence="3" type="ORF">BCR35DRAFT_113552</name>
</gene>
<feature type="compositionally biased region" description="Basic residues" evidence="1">
    <location>
        <begin position="90"/>
        <end position="108"/>
    </location>
</feature>
<comment type="caution">
    <text evidence="3">The sequence shown here is derived from an EMBL/GenBank/DDBJ whole genome shotgun (WGS) entry which is preliminary data.</text>
</comment>